<proteinExistence type="predicted"/>
<evidence type="ECO:0000313" key="2">
    <source>
        <dbReference type="Proteomes" id="UP001197847"/>
    </source>
</evidence>
<evidence type="ECO:0000313" key="1">
    <source>
        <dbReference type="EMBL" id="MCC2748807.1"/>
    </source>
</evidence>
<name>A0AAW4WZL9_9FIRM</name>
<reference evidence="1" key="1">
    <citation type="submission" date="2021-10" db="EMBL/GenBank/DDBJ databases">
        <title>Collection of gut derived symbiotic bacterial strains cultured from healthy donors.</title>
        <authorList>
            <person name="Lin H."/>
            <person name="Littmann E."/>
            <person name="Claire K."/>
            <person name="Pamer E."/>
        </authorList>
    </citation>
    <scope>NUCLEOTIDE SEQUENCE</scope>
    <source>
        <strain evidence="1">MSK.22.92</strain>
    </source>
</reference>
<dbReference type="Proteomes" id="UP001197847">
    <property type="component" value="Unassembled WGS sequence"/>
</dbReference>
<feature type="non-terminal residue" evidence="1">
    <location>
        <position position="1"/>
    </location>
</feature>
<sequence>ELAERFIGKPKNDDELKKFVNIIHKDINTLTTVSDDGEMAGSQFFDIDWPLLDAEGIVSATNSLGLERLAGISPQYLSMLTASVSYLAHSPLLPDK</sequence>
<dbReference type="EMBL" id="JAJFBX010000180">
    <property type="protein sequence ID" value="MCC2748807.1"/>
    <property type="molecule type" value="Genomic_DNA"/>
</dbReference>
<organism evidence="1 2">
    <name type="scientific">Agathobacter rectalis</name>
    <dbReference type="NCBI Taxonomy" id="39491"/>
    <lineage>
        <taxon>Bacteria</taxon>
        <taxon>Bacillati</taxon>
        <taxon>Bacillota</taxon>
        <taxon>Clostridia</taxon>
        <taxon>Lachnospirales</taxon>
        <taxon>Lachnospiraceae</taxon>
        <taxon>Agathobacter</taxon>
    </lineage>
</organism>
<feature type="non-terminal residue" evidence="1">
    <location>
        <position position="96"/>
    </location>
</feature>
<comment type="caution">
    <text evidence="1">The sequence shown here is derived from an EMBL/GenBank/DDBJ whole genome shotgun (WGS) entry which is preliminary data.</text>
</comment>
<protein>
    <submittedName>
        <fullName evidence="1">WYL domain-containing protein</fullName>
    </submittedName>
</protein>
<dbReference type="AlphaFoldDB" id="A0AAW4WZL9"/>
<gene>
    <name evidence="1" type="ORF">LK487_17675</name>
</gene>
<accession>A0AAW4WZL9</accession>